<dbReference type="InterPro" id="IPR031099">
    <property type="entry name" value="BRCA1-associated"/>
</dbReference>
<evidence type="ECO:0000313" key="15">
    <source>
        <dbReference type="Proteomes" id="UP000429607"/>
    </source>
</evidence>
<organism evidence="14 16">
    <name type="scientific">Phytophthora rubi</name>
    <dbReference type="NCBI Taxonomy" id="129364"/>
    <lineage>
        <taxon>Eukaryota</taxon>
        <taxon>Sar</taxon>
        <taxon>Stramenopiles</taxon>
        <taxon>Oomycota</taxon>
        <taxon>Peronosporomycetes</taxon>
        <taxon>Peronosporales</taxon>
        <taxon>Peronosporaceae</taxon>
        <taxon>Phytophthora</taxon>
    </lineage>
</organism>
<dbReference type="EMBL" id="QXFU01000116">
    <property type="protein sequence ID" value="KAE9043666.1"/>
    <property type="molecule type" value="Genomic_DNA"/>
</dbReference>
<name>A0A6A3NMS2_9STRA</name>
<sequence>MAPWTLSRLERAMESFSAQLQCAICLCAYDRPVSLPCNHCFCEECIHRALELKAACPICKAPAKKRRLRDDTTVQELLRATDMLCAAPDAAAEQKQQEEQHKEAPVKTEKTPVPAAPVIVLHADESEDSEPPKQVKSEQTQVKKAVPAARAKAAAVTPERRSSPRRAAAKRLYNSQTKSPSTQTLMDAWVSGASSQPRNGLKIKTEKPPTPVATPVRRTSPRRTLANELNAHASPLSPVLFEIAAPRVPSAQAVGRTNGTEITEEVEERTSRRRRSRTEDVDSNGDAEETQLEPMGLKEQVGRNAWRRRSANDVVDVVVCETQLEEGEPDEQQTPPRRRRSATDLLPDQTQLEDAESQHTPILDLRSRPQSDSDESMEASDTQVEAVEPNHQTPTPRKRRRSATNGVATSATTDNTPNEAAVHQPIALSNGLAEASSLAVDSQILPPPDVEVFQIGDLVDVIERQWVGINKRGGAGRITKVHGDGYYAVRFVIGPGTDNRVPGAYIRRPAEDIVSDSTPSRAVRKRQRRRPSDVMLSPDLLTAKVRPSPRSSAKKKAKTKTKPKVQERNSGMVFLCSGFKESRMEQIDEWADLLGAEVVQYWSNRVTHLIVKCVNGDDMEGEAPSMDDSDSASSPQGHKNGKRKLFSGPKSGRWVKIRSLKYLKALVGGRWIVSEEWLQACADHGGYVSEVNYEADGHWKGRRIHDAVKRSRLTREKLLQLSAPDVDRAIVGTMLFADFCFHVIGEFLPPMPPITELNTLICMGGGKLIAFMDEIPGEMHKRENSTRKLIIVSDKINPIALRQLTRQLKAQPQVNAVSSAVIVNYLWVINSISEAKLRELP</sequence>
<feature type="compositionally biased region" description="Basic residues" evidence="10">
    <location>
        <begin position="552"/>
        <end position="563"/>
    </location>
</feature>
<feature type="domain" description="RING-type" evidence="11">
    <location>
        <begin position="22"/>
        <end position="60"/>
    </location>
</feature>
<dbReference type="PANTHER" id="PTHR13763:SF0">
    <property type="entry name" value="BREAST CANCER TYPE 1 SUSCEPTIBILITY PROTEIN"/>
    <property type="match status" value="1"/>
</dbReference>
<evidence type="ECO:0000313" key="13">
    <source>
        <dbReference type="EMBL" id="KAE9042159.1"/>
    </source>
</evidence>
<evidence type="ECO:0000256" key="7">
    <source>
        <dbReference type="ARBA" id="ARBA00023204"/>
    </source>
</evidence>
<feature type="compositionally biased region" description="Polar residues" evidence="10">
    <location>
        <begin position="403"/>
        <end position="418"/>
    </location>
</feature>
<dbReference type="GO" id="GO:0045944">
    <property type="term" value="P:positive regulation of transcription by RNA polymerase II"/>
    <property type="evidence" value="ECO:0007669"/>
    <property type="project" value="TreeGrafter"/>
</dbReference>
<feature type="region of interest" description="Disordered" evidence="10">
    <location>
        <begin position="89"/>
        <end position="111"/>
    </location>
</feature>
<evidence type="ECO:0000259" key="11">
    <source>
        <dbReference type="PROSITE" id="PS50089"/>
    </source>
</evidence>
<keyword evidence="5 9" id="KW-0863">Zinc-finger</keyword>
<dbReference type="InterPro" id="IPR001841">
    <property type="entry name" value="Znf_RING"/>
</dbReference>
<keyword evidence="7" id="KW-0234">DNA repair</keyword>
<feature type="compositionally biased region" description="Basic and acidic residues" evidence="10">
    <location>
        <begin position="95"/>
        <end position="110"/>
    </location>
</feature>
<dbReference type="PROSITE" id="PS50172">
    <property type="entry name" value="BRCT"/>
    <property type="match status" value="2"/>
</dbReference>
<dbReference type="EMBL" id="QXFV01000294">
    <property type="protein sequence ID" value="KAE9042159.1"/>
    <property type="molecule type" value="Genomic_DNA"/>
</dbReference>
<keyword evidence="4" id="KW-0227">DNA damage</keyword>
<feature type="region of interest" description="Disordered" evidence="10">
    <location>
        <begin position="124"/>
        <end position="218"/>
    </location>
</feature>
<evidence type="ECO:0000256" key="4">
    <source>
        <dbReference type="ARBA" id="ARBA00022763"/>
    </source>
</evidence>
<evidence type="ECO:0000256" key="5">
    <source>
        <dbReference type="ARBA" id="ARBA00022771"/>
    </source>
</evidence>
<dbReference type="Proteomes" id="UP000429607">
    <property type="component" value="Unassembled WGS sequence"/>
</dbReference>
<evidence type="ECO:0000256" key="1">
    <source>
        <dbReference type="ARBA" id="ARBA00004123"/>
    </source>
</evidence>
<evidence type="ECO:0000313" key="14">
    <source>
        <dbReference type="EMBL" id="KAE9043666.1"/>
    </source>
</evidence>
<dbReference type="PANTHER" id="PTHR13763">
    <property type="entry name" value="BREAST CANCER TYPE 1 SUSCEPTIBILITY PROTEIN BRCA1"/>
    <property type="match status" value="1"/>
</dbReference>
<feature type="compositionally biased region" description="Acidic residues" evidence="10">
    <location>
        <begin position="281"/>
        <end position="291"/>
    </location>
</feature>
<evidence type="ECO:0000256" key="9">
    <source>
        <dbReference type="PROSITE-ProRule" id="PRU00175"/>
    </source>
</evidence>
<dbReference type="InterPro" id="IPR017907">
    <property type="entry name" value="Znf_RING_CS"/>
</dbReference>
<feature type="region of interest" description="Disordered" evidence="10">
    <location>
        <begin position="322"/>
        <end position="420"/>
    </location>
</feature>
<dbReference type="SMART" id="SM00292">
    <property type="entry name" value="BRCT"/>
    <property type="match status" value="1"/>
</dbReference>
<evidence type="ECO:0000256" key="8">
    <source>
        <dbReference type="ARBA" id="ARBA00023242"/>
    </source>
</evidence>
<gene>
    <name evidence="13" type="ORF">PR001_g6312</name>
    <name evidence="14" type="ORF">PR002_g3216</name>
</gene>
<proteinExistence type="predicted"/>
<feature type="compositionally biased region" description="Low complexity" evidence="10">
    <location>
        <begin position="142"/>
        <end position="156"/>
    </location>
</feature>
<dbReference type="Pfam" id="PF00533">
    <property type="entry name" value="BRCT"/>
    <property type="match status" value="1"/>
</dbReference>
<evidence type="ECO:0000256" key="10">
    <source>
        <dbReference type="SAM" id="MobiDB-lite"/>
    </source>
</evidence>
<comment type="caution">
    <text evidence="14">The sequence shown here is derived from an EMBL/GenBank/DDBJ whole genome shotgun (WGS) entry which is preliminary data.</text>
</comment>
<dbReference type="AlphaFoldDB" id="A0A6A3NMS2"/>
<dbReference type="GO" id="GO:0005634">
    <property type="term" value="C:nucleus"/>
    <property type="evidence" value="ECO:0007669"/>
    <property type="project" value="UniProtKB-SubCell"/>
</dbReference>
<accession>A0A6A3NMS2</accession>
<dbReference type="InterPro" id="IPR036420">
    <property type="entry name" value="BRCT_dom_sf"/>
</dbReference>
<dbReference type="GO" id="GO:0000724">
    <property type="term" value="P:double-strand break repair via homologous recombination"/>
    <property type="evidence" value="ECO:0007669"/>
    <property type="project" value="TreeGrafter"/>
</dbReference>
<comment type="subcellular location">
    <subcellularLocation>
        <location evidence="1">Nucleus</location>
    </subcellularLocation>
</comment>
<dbReference type="SMART" id="SM00184">
    <property type="entry name" value="RING"/>
    <property type="match status" value="1"/>
</dbReference>
<dbReference type="Pfam" id="PF13639">
    <property type="entry name" value="zf-RING_2"/>
    <property type="match status" value="1"/>
</dbReference>
<evidence type="ECO:0000313" key="16">
    <source>
        <dbReference type="Proteomes" id="UP000435112"/>
    </source>
</evidence>
<dbReference type="Proteomes" id="UP000435112">
    <property type="component" value="Unassembled WGS sequence"/>
</dbReference>
<keyword evidence="3" id="KW-0677">Repeat</keyword>
<feature type="compositionally biased region" description="Polar residues" evidence="10">
    <location>
        <begin position="173"/>
        <end position="185"/>
    </location>
</feature>
<dbReference type="InterPro" id="IPR001357">
    <property type="entry name" value="BRCT_dom"/>
</dbReference>
<evidence type="ECO:0008006" key="17">
    <source>
        <dbReference type="Google" id="ProtNLM"/>
    </source>
</evidence>
<dbReference type="InterPro" id="IPR013083">
    <property type="entry name" value="Znf_RING/FYVE/PHD"/>
</dbReference>
<evidence type="ECO:0000256" key="2">
    <source>
        <dbReference type="ARBA" id="ARBA00022723"/>
    </source>
</evidence>
<feature type="region of interest" description="Disordered" evidence="10">
    <location>
        <begin position="620"/>
        <end position="647"/>
    </location>
</feature>
<keyword evidence="2" id="KW-0479">Metal-binding</keyword>
<dbReference type="GO" id="GO:0004842">
    <property type="term" value="F:ubiquitin-protein transferase activity"/>
    <property type="evidence" value="ECO:0007669"/>
    <property type="project" value="TreeGrafter"/>
</dbReference>
<dbReference type="Gene3D" id="3.40.50.10190">
    <property type="entry name" value="BRCT domain"/>
    <property type="match status" value="2"/>
</dbReference>
<dbReference type="Gene3D" id="3.30.40.10">
    <property type="entry name" value="Zinc/RING finger domain, C3HC4 (zinc finger)"/>
    <property type="match status" value="1"/>
</dbReference>
<keyword evidence="8" id="KW-0539">Nucleus</keyword>
<dbReference type="GO" id="GO:0008270">
    <property type="term" value="F:zinc ion binding"/>
    <property type="evidence" value="ECO:0007669"/>
    <property type="project" value="UniProtKB-KW"/>
</dbReference>
<feature type="compositionally biased region" description="Acidic residues" evidence="10">
    <location>
        <begin position="620"/>
        <end position="630"/>
    </location>
</feature>
<reference evidence="15 16" key="1">
    <citation type="submission" date="2018-09" db="EMBL/GenBank/DDBJ databases">
        <title>Genomic investigation of the strawberry pathogen Phytophthora fragariae indicates pathogenicity is determined by transcriptional variation in three key races.</title>
        <authorList>
            <person name="Adams T.M."/>
            <person name="Armitage A.D."/>
            <person name="Sobczyk M.K."/>
            <person name="Bates H.J."/>
            <person name="Dunwell J.M."/>
            <person name="Nellist C.F."/>
            <person name="Harrison R.J."/>
        </authorList>
    </citation>
    <scope>NUCLEOTIDE SEQUENCE [LARGE SCALE GENOMIC DNA]</scope>
    <source>
        <strain evidence="13 15">SCRP249</strain>
        <strain evidence="14 16">SCRP324</strain>
    </source>
</reference>
<dbReference type="SUPFAM" id="SSF57850">
    <property type="entry name" value="RING/U-box"/>
    <property type="match status" value="1"/>
</dbReference>
<dbReference type="SUPFAM" id="SSF52113">
    <property type="entry name" value="BRCT domain"/>
    <property type="match status" value="2"/>
</dbReference>
<feature type="region of interest" description="Disordered" evidence="10">
    <location>
        <begin position="516"/>
        <end position="566"/>
    </location>
</feature>
<feature type="domain" description="BRCT" evidence="12">
    <location>
        <begin position="731"/>
        <end position="841"/>
    </location>
</feature>
<dbReference type="PROSITE" id="PS50089">
    <property type="entry name" value="ZF_RING_2"/>
    <property type="match status" value="1"/>
</dbReference>
<evidence type="ECO:0000256" key="6">
    <source>
        <dbReference type="ARBA" id="ARBA00022833"/>
    </source>
</evidence>
<feature type="domain" description="BRCT" evidence="12">
    <location>
        <begin position="564"/>
        <end position="695"/>
    </location>
</feature>
<dbReference type="PROSITE" id="PS00518">
    <property type="entry name" value="ZF_RING_1"/>
    <property type="match status" value="1"/>
</dbReference>
<evidence type="ECO:0000256" key="3">
    <source>
        <dbReference type="ARBA" id="ARBA00022737"/>
    </source>
</evidence>
<protein>
    <recommendedName>
        <fullName evidence="17">RING-type E3 ubiquitin transferase BRCA1</fullName>
    </recommendedName>
</protein>
<dbReference type="OrthoDB" id="527344at2759"/>
<keyword evidence="6" id="KW-0862">Zinc</keyword>
<evidence type="ECO:0000259" key="12">
    <source>
        <dbReference type="PROSITE" id="PS50172"/>
    </source>
</evidence>
<feature type="region of interest" description="Disordered" evidence="10">
    <location>
        <begin position="251"/>
        <end position="306"/>
    </location>
</feature>